<dbReference type="EMBL" id="NMUH01008879">
    <property type="protein sequence ID" value="MQM19387.1"/>
    <property type="molecule type" value="Genomic_DNA"/>
</dbReference>
<dbReference type="PANTHER" id="PTHR14326:SF44">
    <property type="entry name" value="TARGETING PROTEIN FOR XKLP2"/>
    <property type="match status" value="1"/>
</dbReference>
<protein>
    <recommendedName>
        <fullName evidence="4">Protein TPX2</fullName>
    </recommendedName>
</protein>
<proteinExistence type="predicted"/>
<dbReference type="GO" id="GO:0030295">
    <property type="term" value="F:protein kinase activator activity"/>
    <property type="evidence" value="ECO:0007669"/>
    <property type="project" value="TreeGrafter"/>
</dbReference>
<feature type="compositionally biased region" description="Basic and acidic residues" evidence="1">
    <location>
        <begin position="143"/>
        <end position="156"/>
    </location>
</feature>
<evidence type="ECO:0008006" key="4">
    <source>
        <dbReference type="Google" id="ProtNLM"/>
    </source>
</evidence>
<dbReference type="PANTHER" id="PTHR14326">
    <property type="entry name" value="TARGETING PROTEIN FOR XKLP2"/>
    <property type="match status" value="1"/>
</dbReference>
<dbReference type="Proteomes" id="UP000652761">
    <property type="component" value="Unassembled WGS sequence"/>
</dbReference>
<dbReference type="GO" id="GO:0005819">
    <property type="term" value="C:spindle"/>
    <property type="evidence" value="ECO:0007669"/>
    <property type="project" value="InterPro"/>
</dbReference>
<name>A0A843XK25_COLES</name>
<reference evidence="2" key="1">
    <citation type="submission" date="2017-07" db="EMBL/GenBank/DDBJ databases">
        <title>Taro Niue Genome Assembly and Annotation.</title>
        <authorList>
            <person name="Atibalentja N."/>
            <person name="Keating K."/>
            <person name="Fields C.J."/>
        </authorList>
    </citation>
    <scope>NUCLEOTIDE SEQUENCE</scope>
    <source>
        <strain evidence="2">Niue_2</strain>
        <tissue evidence="2">Leaf</tissue>
    </source>
</reference>
<dbReference type="AlphaFoldDB" id="A0A843XK25"/>
<accession>A0A843XK25</accession>
<dbReference type="GO" id="GO:0090307">
    <property type="term" value="P:mitotic spindle assembly"/>
    <property type="evidence" value="ECO:0007669"/>
    <property type="project" value="TreeGrafter"/>
</dbReference>
<comment type="caution">
    <text evidence="2">The sequence shown here is derived from an EMBL/GenBank/DDBJ whole genome shotgun (WGS) entry which is preliminary data.</text>
</comment>
<evidence type="ECO:0000313" key="2">
    <source>
        <dbReference type="EMBL" id="MQM19387.1"/>
    </source>
</evidence>
<dbReference type="GO" id="GO:0008017">
    <property type="term" value="F:microtubule binding"/>
    <property type="evidence" value="ECO:0007669"/>
    <property type="project" value="TreeGrafter"/>
</dbReference>
<dbReference type="GO" id="GO:0060236">
    <property type="term" value="P:regulation of mitotic spindle organization"/>
    <property type="evidence" value="ECO:0007669"/>
    <property type="project" value="InterPro"/>
</dbReference>
<dbReference type="OrthoDB" id="1740414at2759"/>
<keyword evidence="3" id="KW-1185">Reference proteome</keyword>
<gene>
    <name evidence="2" type="ORF">Taro_052391</name>
</gene>
<evidence type="ECO:0000313" key="3">
    <source>
        <dbReference type="Proteomes" id="UP000652761"/>
    </source>
</evidence>
<dbReference type="InterPro" id="IPR009675">
    <property type="entry name" value="TPX2_fam"/>
</dbReference>
<feature type="region of interest" description="Disordered" evidence="1">
    <location>
        <begin position="143"/>
        <end position="207"/>
    </location>
</feature>
<organism evidence="2 3">
    <name type="scientific">Colocasia esculenta</name>
    <name type="common">Wild taro</name>
    <name type="synonym">Arum esculentum</name>
    <dbReference type="NCBI Taxonomy" id="4460"/>
    <lineage>
        <taxon>Eukaryota</taxon>
        <taxon>Viridiplantae</taxon>
        <taxon>Streptophyta</taxon>
        <taxon>Embryophyta</taxon>
        <taxon>Tracheophyta</taxon>
        <taxon>Spermatophyta</taxon>
        <taxon>Magnoliopsida</taxon>
        <taxon>Liliopsida</taxon>
        <taxon>Araceae</taxon>
        <taxon>Aroideae</taxon>
        <taxon>Colocasieae</taxon>
        <taxon>Colocasia</taxon>
    </lineage>
</organism>
<sequence>MEVGAAASAPDGGVGGECKANAAAAAIPVQAFQIDHVYEFSAPRFFDFSNEETEEEMQRAELWFETALSYSQSPFIMGVKGGRSIRPESLCCDFGDVEQQQISTDKMQKIETDVSNNLKEKPTVEEDKSGGMRNAVVAVEILEPQKEEKHNDEEGHTGQVRPSDACTPNAPRIPGKGSREPGSKNQTAKRIASLIQKTSTLKPKDQPLPIQDAIITQKSVIK</sequence>
<evidence type="ECO:0000256" key="1">
    <source>
        <dbReference type="SAM" id="MobiDB-lite"/>
    </source>
</evidence>
<dbReference type="GO" id="GO:0005880">
    <property type="term" value="C:nuclear microtubule"/>
    <property type="evidence" value="ECO:0007669"/>
    <property type="project" value="TreeGrafter"/>
</dbReference>